<dbReference type="InterPro" id="IPR036390">
    <property type="entry name" value="WH_DNA-bd_sf"/>
</dbReference>
<protein>
    <recommendedName>
        <fullName evidence="4">HTH deoR-type domain-containing protein</fullName>
    </recommendedName>
</protein>
<comment type="caution">
    <text evidence="5">The sequence shown here is derived from an EMBL/GenBank/DDBJ whole genome shotgun (WGS) entry which is preliminary data.</text>
</comment>
<reference evidence="5 6" key="1">
    <citation type="submission" date="2007-08" db="EMBL/GenBank/DDBJ databases">
        <authorList>
            <person name="Fulton L."/>
            <person name="Clifton S."/>
            <person name="Fulton B."/>
            <person name="Xu J."/>
            <person name="Minx P."/>
            <person name="Pepin K.H."/>
            <person name="Johnson M."/>
            <person name="Thiruvilangam P."/>
            <person name="Bhonagiri V."/>
            <person name="Nash W.E."/>
            <person name="Mardis E.R."/>
            <person name="Wilson R.K."/>
        </authorList>
    </citation>
    <scope>NUCLEOTIDE SEQUENCE [LARGE SCALE GENOMIC DNA]</scope>
    <source>
        <strain evidence="6">ATCC BAA-613 / DSM 15670 / CCUG 46953 / JCM 12243 / WAL 16351</strain>
    </source>
</reference>
<evidence type="ECO:0000259" key="4">
    <source>
        <dbReference type="PROSITE" id="PS51000"/>
    </source>
</evidence>
<dbReference type="EMBL" id="ABCC02000024">
    <property type="protein sequence ID" value="EDP17154.1"/>
    <property type="molecule type" value="Genomic_DNA"/>
</dbReference>
<dbReference type="Pfam" id="PF08220">
    <property type="entry name" value="HTH_DeoR"/>
    <property type="match status" value="1"/>
</dbReference>
<dbReference type="Gene3D" id="1.10.10.10">
    <property type="entry name" value="Winged helix-like DNA-binding domain superfamily/Winged helix DNA-binding domain"/>
    <property type="match status" value="1"/>
</dbReference>
<dbReference type="GO" id="GO:0003700">
    <property type="term" value="F:DNA-binding transcription factor activity"/>
    <property type="evidence" value="ECO:0007669"/>
    <property type="project" value="InterPro"/>
</dbReference>
<dbReference type="InterPro" id="IPR014036">
    <property type="entry name" value="DeoR-like_C"/>
</dbReference>
<evidence type="ECO:0000256" key="2">
    <source>
        <dbReference type="ARBA" id="ARBA00023125"/>
    </source>
</evidence>
<evidence type="ECO:0000256" key="3">
    <source>
        <dbReference type="ARBA" id="ARBA00023163"/>
    </source>
</evidence>
<feature type="domain" description="HTH deoR-type" evidence="4">
    <location>
        <begin position="8"/>
        <end position="63"/>
    </location>
</feature>
<dbReference type="InterPro" id="IPR001034">
    <property type="entry name" value="DeoR_HTH"/>
</dbReference>
<organism evidence="5 6">
    <name type="scientific">Enterocloster bolteae (strain ATCC BAA-613 / DSM 15670 / CCUG 46953 / JCM 12243 / WAL 16351)</name>
    <name type="common">Clostridium bolteae</name>
    <dbReference type="NCBI Taxonomy" id="411902"/>
    <lineage>
        <taxon>Bacteria</taxon>
        <taxon>Bacillati</taxon>
        <taxon>Bacillota</taxon>
        <taxon>Clostridia</taxon>
        <taxon>Lachnospirales</taxon>
        <taxon>Lachnospiraceae</taxon>
        <taxon>Enterocloster</taxon>
    </lineage>
</organism>
<dbReference type="Proteomes" id="UP000005396">
    <property type="component" value="Unassembled WGS sequence"/>
</dbReference>
<name>A8RQ44_ENTBW</name>
<dbReference type="PANTHER" id="PTHR30363:SF44">
    <property type="entry name" value="AGA OPERON TRANSCRIPTIONAL REPRESSOR-RELATED"/>
    <property type="match status" value="1"/>
</dbReference>
<dbReference type="InterPro" id="IPR018356">
    <property type="entry name" value="Tscrpt_reg_HTH_DeoR_CS"/>
</dbReference>
<sequence length="258" mass="29296">MEEQSVAQKDRLEQIRQIVRLEKKVVVANLSNQFGVTPETIRRDLEKLEEEGLVVRTYGGAVLNQTESSEKIDFVKRSETNVEEKRAIAGIVSEMVPPNASIGCDASSTVMETLKYLSEREDILVLTNSVKVIREMERSRFGILSTGGRVNRQSYSMQGGVARSTIQEYHLDMVLISCKGMSMEGGIFDSHELEADVKKSLIERGHKVYLLADHSKFGRVAFMKLTDLEQIDVVVTDRKPSDEWMRLFSRNHVEVYYS</sequence>
<proteinExistence type="predicted"/>
<gene>
    <name evidence="5" type="ORF">CLOBOL_02650</name>
</gene>
<dbReference type="SMART" id="SM01134">
    <property type="entry name" value="DeoRC"/>
    <property type="match status" value="1"/>
</dbReference>
<keyword evidence="1" id="KW-0805">Transcription regulation</keyword>
<dbReference type="PRINTS" id="PR00037">
    <property type="entry name" value="HTHLACR"/>
</dbReference>
<dbReference type="PaxDb" id="411902-CLOBOL_02650"/>
<dbReference type="Pfam" id="PF00455">
    <property type="entry name" value="DeoRC"/>
    <property type="match status" value="1"/>
</dbReference>
<dbReference type="GO" id="GO:0003677">
    <property type="term" value="F:DNA binding"/>
    <property type="evidence" value="ECO:0007669"/>
    <property type="project" value="UniProtKB-KW"/>
</dbReference>
<dbReference type="InterPro" id="IPR037171">
    <property type="entry name" value="NagB/RpiA_transferase-like"/>
</dbReference>
<dbReference type="SUPFAM" id="SSF46785">
    <property type="entry name" value="Winged helix' DNA-binding domain"/>
    <property type="match status" value="1"/>
</dbReference>
<accession>A8RQ44</accession>
<dbReference type="SMART" id="SM00420">
    <property type="entry name" value="HTH_DEOR"/>
    <property type="match status" value="1"/>
</dbReference>
<dbReference type="AlphaFoldDB" id="A8RQ44"/>
<dbReference type="PROSITE" id="PS51000">
    <property type="entry name" value="HTH_DEOR_2"/>
    <property type="match status" value="1"/>
</dbReference>
<keyword evidence="2" id="KW-0238">DNA-binding</keyword>
<dbReference type="eggNOG" id="COG1349">
    <property type="taxonomic scope" value="Bacteria"/>
</dbReference>
<evidence type="ECO:0000313" key="5">
    <source>
        <dbReference type="EMBL" id="EDP17154.1"/>
    </source>
</evidence>
<reference evidence="5 6" key="2">
    <citation type="submission" date="2007-09" db="EMBL/GenBank/DDBJ databases">
        <title>Draft genome sequence of Clostridium bolteae (ATCC BAA-613).</title>
        <authorList>
            <person name="Sudarsanam P."/>
            <person name="Ley R."/>
            <person name="Guruge J."/>
            <person name="Turnbaugh P.J."/>
            <person name="Mahowald M."/>
            <person name="Liep D."/>
            <person name="Gordon J."/>
        </authorList>
    </citation>
    <scope>NUCLEOTIDE SEQUENCE [LARGE SCALE GENOMIC DNA]</scope>
    <source>
        <strain evidence="6">ATCC BAA-613 / DSM 15670 / CCUG 46953 / JCM 12243 / WAL 16351</strain>
    </source>
</reference>
<dbReference type="SUPFAM" id="SSF100950">
    <property type="entry name" value="NagB/RpiA/CoA transferase-like"/>
    <property type="match status" value="1"/>
</dbReference>
<dbReference type="InterPro" id="IPR050313">
    <property type="entry name" value="Carb_Metab_HTH_regulators"/>
</dbReference>
<dbReference type="PROSITE" id="PS00894">
    <property type="entry name" value="HTH_DEOR_1"/>
    <property type="match status" value="1"/>
</dbReference>
<evidence type="ECO:0000256" key="1">
    <source>
        <dbReference type="ARBA" id="ARBA00023015"/>
    </source>
</evidence>
<dbReference type="PANTHER" id="PTHR30363">
    <property type="entry name" value="HTH-TYPE TRANSCRIPTIONAL REGULATOR SRLR-RELATED"/>
    <property type="match status" value="1"/>
</dbReference>
<keyword evidence="3" id="KW-0804">Transcription</keyword>
<dbReference type="HOGENOM" id="CLU_060699_1_2_9"/>
<evidence type="ECO:0000313" key="6">
    <source>
        <dbReference type="Proteomes" id="UP000005396"/>
    </source>
</evidence>
<dbReference type="InterPro" id="IPR036388">
    <property type="entry name" value="WH-like_DNA-bd_sf"/>
</dbReference>